<reference evidence="1 2" key="1">
    <citation type="submission" date="2019-11" db="EMBL/GenBank/DDBJ databases">
        <title>Acidiferrimicrobium australis gen. nov., sp. nov., an acidophilic and obligately heterotrophic, member of the Actinobacteria that catalyses dissimilatory oxido- reduction of iron isolated from metal-rich acidic water in Chile.</title>
        <authorList>
            <person name="Gonzalez D."/>
            <person name="Huber K."/>
            <person name="Hedrich S."/>
            <person name="Rojas-Villalobos C."/>
            <person name="Quatrini R."/>
            <person name="Dinamarca M.A."/>
            <person name="Schwarz A."/>
            <person name="Canales C."/>
            <person name="Nancucheo I."/>
        </authorList>
    </citation>
    <scope>NUCLEOTIDE SEQUENCE [LARGE SCALE GENOMIC DNA]</scope>
    <source>
        <strain evidence="1 2">USS-CCA1</strain>
    </source>
</reference>
<dbReference type="Gene3D" id="3.10.450.50">
    <property type="match status" value="1"/>
</dbReference>
<dbReference type="PANTHER" id="PTHR31757:SF0">
    <property type="entry name" value="SLL0781 PROTEIN"/>
    <property type="match status" value="1"/>
</dbReference>
<dbReference type="SUPFAM" id="SSF54427">
    <property type="entry name" value="NTF2-like"/>
    <property type="match status" value="1"/>
</dbReference>
<protein>
    <submittedName>
        <fullName evidence="1">DUF1348 family protein</fullName>
    </submittedName>
</protein>
<organism evidence="1 2">
    <name type="scientific">Acidiferrimicrobium australe</name>
    <dbReference type="NCBI Taxonomy" id="2664430"/>
    <lineage>
        <taxon>Bacteria</taxon>
        <taxon>Bacillati</taxon>
        <taxon>Actinomycetota</taxon>
        <taxon>Acidimicrobiia</taxon>
        <taxon>Acidimicrobiales</taxon>
        <taxon>Acidimicrobiaceae</taxon>
        <taxon>Acidiferrimicrobium</taxon>
    </lineage>
</organism>
<accession>A0ABW9R1A9</accession>
<gene>
    <name evidence="1" type="ORF">GHK86_21260</name>
</gene>
<dbReference type="InterPro" id="IPR009783">
    <property type="entry name" value="DUF1348"/>
</dbReference>
<dbReference type="InterPro" id="IPR032710">
    <property type="entry name" value="NTF2-like_dom_sf"/>
</dbReference>
<evidence type="ECO:0000313" key="1">
    <source>
        <dbReference type="EMBL" id="MST35247.1"/>
    </source>
</evidence>
<dbReference type="Proteomes" id="UP000437736">
    <property type="component" value="Unassembled WGS sequence"/>
</dbReference>
<evidence type="ECO:0000313" key="2">
    <source>
        <dbReference type="Proteomes" id="UP000437736"/>
    </source>
</evidence>
<keyword evidence="2" id="KW-1185">Reference proteome</keyword>
<dbReference type="Pfam" id="PF07080">
    <property type="entry name" value="DUF1348"/>
    <property type="match status" value="1"/>
</dbReference>
<name>A0ABW9R1A9_9ACTN</name>
<proteinExistence type="predicted"/>
<dbReference type="EMBL" id="WJHE01001549">
    <property type="protein sequence ID" value="MST35247.1"/>
    <property type="molecule type" value="Genomic_DNA"/>
</dbReference>
<sequence length="152" mass="17892">MPDQRPPLPPFNAETALQKVRAAEAAWNTRDPVRVAGAYTVDSVWRNRDTFLQGREEIIAFLTEKWERELDYALRKDLWAYEGNRIAVRFQYESRDRDGRWWRSYGNELWEFDEHGLMCRREASINDVPIQATERRIVGARPEGDEAAPPLR</sequence>
<dbReference type="PANTHER" id="PTHR31757">
    <property type="entry name" value="SLL0781 PROTEIN"/>
    <property type="match status" value="1"/>
</dbReference>
<comment type="caution">
    <text evidence="1">The sequence shown here is derived from an EMBL/GenBank/DDBJ whole genome shotgun (WGS) entry which is preliminary data.</text>
</comment>